<organism evidence="2 3">
    <name type="scientific">Brassica campestris</name>
    <name type="common">Field mustard</name>
    <dbReference type="NCBI Taxonomy" id="3711"/>
    <lineage>
        <taxon>Eukaryota</taxon>
        <taxon>Viridiplantae</taxon>
        <taxon>Streptophyta</taxon>
        <taxon>Embryophyta</taxon>
        <taxon>Tracheophyta</taxon>
        <taxon>Spermatophyta</taxon>
        <taxon>Magnoliopsida</taxon>
        <taxon>eudicotyledons</taxon>
        <taxon>Gunneridae</taxon>
        <taxon>Pentapetalae</taxon>
        <taxon>rosids</taxon>
        <taxon>malvids</taxon>
        <taxon>Brassicales</taxon>
        <taxon>Brassicaceae</taxon>
        <taxon>Brassiceae</taxon>
        <taxon>Brassica</taxon>
    </lineage>
</organism>
<protein>
    <submittedName>
        <fullName evidence="2">Uncharacterized protein</fullName>
    </submittedName>
</protein>
<dbReference type="Proteomes" id="UP000694005">
    <property type="component" value="Chromosome A10"/>
</dbReference>
<sequence length="53" mass="5910">MLRRTDQSLDTLRTSSTKPSCANRRMQRRGAYGFAMEAEEKIAADVAALSSME</sequence>
<evidence type="ECO:0000256" key="1">
    <source>
        <dbReference type="SAM" id="MobiDB-lite"/>
    </source>
</evidence>
<accession>A0A8D9MF09</accession>
<evidence type="ECO:0000313" key="3">
    <source>
        <dbReference type="Proteomes" id="UP000694005"/>
    </source>
</evidence>
<reference evidence="2 3" key="1">
    <citation type="submission" date="2021-07" db="EMBL/GenBank/DDBJ databases">
        <authorList>
            <consortium name="Genoscope - CEA"/>
            <person name="William W."/>
        </authorList>
    </citation>
    <scope>NUCLEOTIDE SEQUENCE [LARGE SCALE GENOMIC DNA]</scope>
</reference>
<dbReference type="Gramene" id="A10p11080.2_BraZ1">
    <property type="protein sequence ID" value="A10p11080.2_BraZ1.CDS"/>
    <property type="gene ID" value="A10g11080.2_BraZ1"/>
</dbReference>
<proteinExistence type="predicted"/>
<name>A0A8D9MF09_BRACM</name>
<feature type="region of interest" description="Disordered" evidence="1">
    <location>
        <begin position="1"/>
        <end position="21"/>
    </location>
</feature>
<evidence type="ECO:0000313" key="2">
    <source>
        <dbReference type="EMBL" id="CAG7909862.1"/>
    </source>
</evidence>
<dbReference type="EMBL" id="LS974626">
    <property type="protein sequence ID" value="CAG7909862.1"/>
    <property type="molecule type" value="Genomic_DNA"/>
</dbReference>
<gene>
    <name evidence="2" type="ORF">BRAPAZ1V2_A10P11080.2</name>
</gene>
<feature type="compositionally biased region" description="Polar residues" evidence="1">
    <location>
        <begin position="8"/>
        <end position="20"/>
    </location>
</feature>
<dbReference type="AlphaFoldDB" id="A0A8D9MF09"/>